<dbReference type="PROSITE" id="PS01359">
    <property type="entry name" value="ZF_PHD_1"/>
    <property type="match status" value="1"/>
</dbReference>
<comment type="cofactor">
    <cofactor evidence="1">
        <name>Fe(2+)</name>
        <dbReference type="ChEBI" id="CHEBI:29033"/>
    </cofactor>
</comment>
<keyword evidence="10" id="KW-0408">Iron</keyword>
<dbReference type="SUPFAM" id="SSF46774">
    <property type="entry name" value="ARID-like"/>
    <property type="match status" value="1"/>
</dbReference>
<evidence type="ECO:0000256" key="7">
    <source>
        <dbReference type="ARBA" id="ARBA00022771"/>
    </source>
</evidence>
<feature type="compositionally biased region" description="Polar residues" evidence="14">
    <location>
        <begin position="313"/>
        <end position="343"/>
    </location>
</feature>
<keyword evidence="6" id="KW-0677">Repeat</keyword>
<proteinExistence type="inferred from homology"/>
<dbReference type="GO" id="GO:0008270">
    <property type="term" value="F:zinc ion binding"/>
    <property type="evidence" value="ECO:0007669"/>
    <property type="project" value="UniProtKB-KW"/>
</dbReference>
<dbReference type="GO" id="GO:0005634">
    <property type="term" value="C:nucleus"/>
    <property type="evidence" value="ECO:0007669"/>
    <property type="project" value="UniProtKB-SubCell"/>
</dbReference>
<dbReference type="PANTHER" id="PTHR10694:SF33">
    <property type="entry name" value="LYSINE-SPECIFIC DEMETHYLASE 5"/>
    <property type="match status" value="1"/>
</dbReference>
<feature type="domain" description="ARID" evidence="16">
    <location>
        <begin position="200"/>
        <end position="291"/>
    </location>
</feature>
<feature type="region of interest" description="Disordered" evidence="14">
    <location>
        <begin position="1694"/>
        <end position="1805"/>
    </location>
</feature>
<protein>
    <recommendedName>
        <fullName evidence="4">[histone H3]-trimethyl-L-lysine(4) demethylase</fullName>
        <ecNumber evidence="4">1.14.11.67</ecNumber>
    </recommendedName>
</protein>
<dbReference type="CDD" id="cd16100">
    <property type="entry name" value="ARID"/>
    <property type="match status" value="1"/>
</dbReference>
<evidence type="ECO:0000313" key="20">
    <source>
        <dbReference type="Proteomes" id="UP000298030"/>
    </source>
</evidence>
<dbReference type="EMBL" id="QPFP01000024">
    <property type="protein sequence ID" value="TEB30107.1"/>
    <property type="molecule type" value="Genomic_DNA"/>
</dbReference>
<dbReference type="Gene3D" id="3.30.40.10">
    <property type="entry name" value="Zinc/RING finger domain, C3HC4 (zinc finger)"/>
    <property type="match status" value="2"/>
</dbReference>
<dbReference type="GO" id="GO:0000785">
    <property type="term" value="C:chromatin"/>
    <property type="evidence" value="ECO:0007669"/>
    <property type="project" value="TreeGrafter"/>
</dbReference>
<sequence length="1902" mass="214185">MPQPGSSTVPTGFSNKAPATFISSLDIPVEGAIPIETEPENTPPANGASHSKSSDPQRAPRKSKTEAMTAMNNQARSASVEVSEEEELEDLAERYRNAPPIPVASKFNLSSVKTPHPHTSWKRPQGPRPLGLEDCPEFFPTAEEFKDPMAYIKSISDKAKDYGICKIIPPQGWKMPFVTDTETFRFKTRLQRLNSIEASSRAKLNFLEQLYRFHKQQGNPRVVVPTINHKPLDLWLLRKEVQRLGGYDAVTKGKKWSDLGRILGYRGIPGLSTQIKNSYTRVILPFEHFCERVKNSPALSPLFSRDAHLKTHMNIQGSSTKATKLSTNSTEGMTTPGSPMTATSSPLSEPPDESDRKDDKTPRRSTRTTSVEQSPKKGPVVPPPTFHDRPDRERTKEEQHCEICHKKNRGEEMLLCDGCDCGFHMFCLDPPLMAIPKEQWFCFTCLAGTGGDFGFDEGADHSLSTFQARDLEFRKLWFETHPPPGSANRMVDDEDPTVTRIGNVYVSEDDVENEFWRLVASPNETVEIEYGADVHSTTHGSAMPTMETHPLNPYSKDPWNLNNIPILPDSLLRYIKSDISGMTVPWTYVGMAFSTFCWHNEDHYTYSINYMHWGETKTWYGIPGEDAEKFEAAIKREAPDLFEAQPDLLFQLVTLMNPTRLTEAGVRVYRCNQRAGELVITFPKAYHAGFNHGLNFNEAVNFALPEWLPIGRECIKRYREHRKLPVFSQDELLITITQQSQSIKTAMWLIDSLREMTEREFDDRQKARDRGVTEILKEEDSAEDQYQCHICKTFCYLSQVVCQCTNRVVCADHIDLLCENRPSHNIVLRKRVADDDLQDVLSRVQERANIPSAWRTKLHRLLMESARPPLRSLRALLAEGDRINYPLPEMVNLRKCVTRANEWVDFANSFLIRKQSRKRAARKSRGRPSLADNASAAPEDPNDRPDRGLDELYTHLREVEVLGFDSPEIATLKNLAQQAEETKTKASKLLKATPEEQEQSDFLQDCKRILLEGSSLNVVLEELAEMEKIVDREQLVEELEEKLDDDDDPQLTLEEVRQYLTRARACGLSSENKHMKFLESRQKDGDSWQDRANKLLEKPIKTIAELEEFADMDSSIPINPTTVDRLKSLRSKALDFKKQAKQWMTPLQEGSPKPRISDVLRLCQRSEKDFRIAEVLELKRTAEIAIDLESRCEQVLRGRFVVQPGEDIFKMIEGWRDYVQKHLTMFTFPAFDKVCEQIRLHRQWVELLPWYCKEHGDTHSAETLRDVLDNTRPEDDTPPNDEYMTCICTQPVRPPPPGVPSDAVQCDHCFARFHGDCAKNGGSCPFCDHHHWNGTIHKKRSYHFCYLPELLRKAPEISRHYSHDYRELDTIVARVDRLSASIGQFLSYTSQPVNQRPEYLPTVKHFMRKLYRIQFAVSPNPDISYGLDLAGLHRILATRPAVTRPKKRRRPRFTFGQDVDQDWSDGTRCICRSVTPFLLGKPKVECSGCSRLYHIGCVFFPQDENVMGRVPLFYCPICCLKKGRRYEFSDIRVRPVEGLGPKVDPDVYVNTEEMIEIFSRELIYKRLPPPIGRTLFVDLVSWMPGTDAQSATAPPPSSVSRSSVVPPLQTHQPLQHHIAVPPVPVPVSMHPHIIPLAPLTAPPTRVPPHVTPPTHHGEQIMQMSTGPPIMYAPSALVPPAPAHGAPAPHCWSRWGTVSTPSMPPQTQKRARDNESRSRNGTPQPGASRKRKQPEEEVKLVGAPSSSGPITKRRVTHSSSTPSTQTSSRAPSSPPIPPAPQNHPPTPTGQDPAIALSPAPGSVPGQAAVPMPVSALLPPAPLVHSAPPPPPAAIASPTIMNRMVSPASPASRPVQILSPSLAMIVSPTNEEPQTSPRVAFNASRPPVSANGSSPSVSSKPILP</sequence>
<comment type="caution">
    <text evidence="19">The sequence shown here is derived from an EMBL/GenBank/DDBJ whole genome shotgun (WGS) entry which is preliminary data.</text>
</comment>
<feature type="domain" description="PHD-type" evidence="15">
    <location>
        <begin position="398"/>
        <end position="448"/>
    </location>
</feature>
<dbReference type="GO" id="GO:0006355">
    <property type="term" value="P:regulation of DNA-templated transcription"/>
    <property type="evidence" value="ECO:0007669"/>
    <property type="project" value="TreeGrafter"/>
</dbReference>
<feature type="region of interest" description="Disordered" evidence="14">
    <location>
        <begin position="28"/>
        <end position="90"/>
    </location>
</feature>
<dbReference type="PROSITE" id="PS50016">
    <property type="entry name" value="ZF_PHD_2"/>
    <property type="match status" value="1"/>
</dbReference>
<evidence type="ECO:0000256" key="1">
    <source>
        <dbReference type="ARBA" id="ARBA00001954"/>
    </source>
</evidence>
<evidence type="ECO:0000259" key="17">
    <source>
        <dbReference type="PROSITE" id="PS51183"/>
    </source>
</evidence>
<feature type="region of interest" description="Disordered" evidence="14">
    <location>
        <begin position="1864"/>
        <end position="1902"/>
    </location>
</feature>
<evidence type="ECO:0000256" key="6">
    <source>
        <dbReference type="ARBA" id="ARBA00022737"/>
    </source>
</evidence>
<evidence type="ECO:0000259" key="15">
    <source>
        <dbReference type="PROSITE" id="PS50016"/>
    </source>
</evidence>
<feature type="domain" description="JmjN" evidence="17">
    <location>
        <begin position="135"/>
        <end position="176"/>
    </location>
</feature>
<dbReference type="InterPro" id="IPR013637">
    <property type="entry name" value="Lys_sp_deMease-like_dom"/>
</dbReference>
<comment type="similarity">
    <text evidence="3">Belongs to the JARID1 histone demethylase family.</text>
</comment>
<feature type="domain" description="JmjC" evidence="18">
    <location>
        <begin position="553"/>
        <end position="719"/>
    </location>
</feature>
<dbReference type="Pfam" id="PF01388">
    <property type="entry name" value="ARID"/>
    <property type="match status" value="1"/>
</dbReference>
<dbReference type="PROSITE" id="PS51183">
    <property type="entry name" value="JMJN"/>
    <property type="match status" value="1"/>
</dbReference>
<keyword evidence="7 13" id="KW-0863">Zinc-finger</keyword>
<keyword evidence="8" id="KW-0862">Zinc</keyword>
<dbReference type="InterPro" id="IPR003347">
    <property type="entry name" value="JmjC_dom"/>
</dbReference>
<feature type="compositionally biased region" description="Basic residues" evidence="14">
    <location>
        <begin position="917"/>
        <end position="926"/>
    </location>
</feature>
<dbReference type="InterPro" id="IPR019787">
    <property type="entry name" value="Znf_PHD-finger"/>
</dbReference>
<feature type="compositionally biased region" description="Basic and acidic residues" evidence="14">
    <location>
        <begin position="386"/>
        <end position="397"/>
    </location>
</feature>
<evidence type="ECO:0000313" key="19">
    <source>
        <dbReference type="EMBL" id="TEB30107.1"/>
    </source>
</evidence>
<dbReference type="Proteomes" id="UP000298030">
    <property type="component" value="Unassembled WGS sequence"/>
</dbReference>
<dbReference type="GO" id="GO:0003677">
    <property type="term" value="F:DNA binding"/>
    <property type="evidence" value="ECO:0007669"/>
    <property type="project" value="InterPro"/>
</dbReference>
<evidence type="ECO:0000259" key="18">
    <source>
        <dbReference type="PROSITE" id="PS51184"/>
    </source>
</evidence>
<dbReference type="InterPro" id="IPR019786">
    <property type="entry name" value="Zinc_finger_PHD-type_CS"/>
</dbReference>
<feature type="region of interest" description="Disordered" evidence="14">
    <location>
        <begin position="313"/>
        <end position="397"/>
    </location>
</feature>
<dbReference type="FunFam" id="1.10.150.60:FF:000016">
    <property type="entry name" value="Putative Lysine-specific demethylase 5B"/>
    <property type="match status" value="1"/>
</dbReference>
<evidence type="ECO:0000256" key="5">
    <source>
        <dbReference type="ARBA" id="ARBA00022723"/>
    </source>
</evidence>
<dbReference type="Gene3D" id="1.10.150.60">
    <property type="entry name" value="ARID DNA-binding domain"/>
    <property type="match status" value="1"/>
</dbReference>
<dbReference type="InterPro" id="IPR013083">
    <property type="entry name" value="Znf_RING/FYVE/PHD"/>
</dbReference>
<evidence type="ECO:0000256" key="9">
    <source>
        <dbReference type="ARBA" id="ARBA00023002"/>
    </source>
</evidence>
<dbReference type="SUPFAM" id="SSF57903">
    <property type="entry name" value="FYVE/PHD zinc finger"/>
    <property type="match status" value="2"/>
</dbReference>
<dbReference type="PROSITE" id="PS51011">
    <property type="entry name" value="ARID"/>
    <property type="match status" value="1"/>
</dbReference>
<dbReference type="SMART" id="SM00558">
    <property type="entry name" value="JmjC"/>
    <property type="match status" value="1"/>
</dbReference>
<dbReference type="PROSITE" id="PS51184">
    <property type="entry name" value="JMJC"/>
    <property type="match status" value="1"/>
</dbReference>
<dbReference type="Pfam" id="PF02373">
    <property type="entry name" value="JmjC"/>
    <property type="match status" value="1"/>
</dbReference>
<keyword evidence="5" id="KW-0479">Metal-binding</keyword>
<dbReference type="GO" id="GO:0034647">
    <property type="term" value="F:histone H3K4me/H3K4me2/H3K4me3 demethylase activity"/>
    <property type="evidence" value="ECO:0007669"/>
    <property type="project" value="UniProtKB-EC"/>
</dbReference>
<evidence type="ECO:0000256" key="4">
    <source>
        <dbReference type="ARBA" id="ARBA00012902"/>
    </source>
</evidence>
<feature type="compositionally biased region" description="Polar residues" evidence="14">
    <location>
        <begin position="1695"/>
        <end position="1707"/>
    </location>
</feature>
<comment type="catalytic activity">
    <reaction evidence="12">
        <text>N(6),N(6),N(6)-trimethyl-L-lysyl(4)-[histone H3] + 3 2-oxoglutarate + 3 O2 = L-lysyl(4)-[histone H3] + 3 formaldehyde + 3 succinate + 3 CO2</text>
        <dbReference type="Rhea" id="RHEA:60208"/>
        <dbReference type="Rhea" id="RHEA-COMP:15537"/>
        <dbReference type="Rhea" id="RHEA-COMP:15547"/>
        <dbReference type="ChEBI" id="CHEBI:15379"/>
        <dbReference type="ChEBI" id="CHEBI:16526"/>
        <dbReference type="ChEBI" id="CHEBI:16810"/>
        <dbReference type="ChEBI" id="CHEBI:16842"/>
        <dbReference type="ChEBI" id="CHEBI:29969"/>
        <dbReference type="ChEBI" id="CHEBI:30031"/>
        <dbReference type="ChEBI" id="CHEBI:61961"/>
        <dbReference type="EC" id="1.14.11.67"/>
    </reaction>
</comment>
<organism evidence="19 20">
    <name type="scientific">Coprinellus micaceus</name>
    <name type="common">Glistening ink-cap mushroom</name>
    <name type="synonym">Coprinus micaceus</name>
    <dbReference type="NCBI Taxonomy" id="71717"/>
    <lineage>
        <taxon>Eukaryota</taxon>
        <taxon>Fungi</taxon>
        <taxon>Dikarya</taxon>
        <taxon>Basidiomycota</taxon>
        <taxon>Agaricomycotina</taxon>
        <taxon>Agaricomycetes</taxon>
        <taxon>Agaricomycetidae</taxon>
        <taxon>Agaricales</taxon>
        <taxon>Agaricineae</taxon>
        <taxon>Psathyrellaceae</taxon>
        <taxon>Coprinellus</taxon>
    </lineage>
</organism>
<gene>
    <name evidence="19" type="ORF">FA13DRAFT_1733920</name>
</gene>
<evidence type="ECO:0000256" key="12">
    <source>
        <dbReference type="ARBA" id="ARBA00048734"/>
    </source>
</evidence>
<accession>A0A4Y7T7F1</accession>
<dbReference type="STRING" id="71717.A0A4Y7T7F1"/>
<dbReference type="InterPro" id="IPR001606">
    <property type="entry name" value="ARID_dom"/>
</dbReference>
<dbReference type="SUPFAM" id="SSF51197">
    <property type="entry name" value="Clavaminate synthase-like"/>
    <property type="match status" value="1"/>
</dbReference>
<feature type="compositionally biased region" description="Pro residues" evidence="14">
    <location>
        <begin position="1771"/>
        <end position="1786"/>
    </location>
</feature>
<evidence type="ECO:0000256" key="13">
    <source>
        <dbReference type="PROSITE-ProRule" id="PRU00146"/>
    </source>
</evidence>
<dbReference type="SMART" id="SM00501">
    <property type="entry name" value="BRIGHT"/>
    <property type="match status" value="1"/>
</dbReference>
<evidence type="ECO:0000256" key="2">
    <source>
        <dbReference type="ARBA" id="ARBA00004123"/>
    </source>
</evidence>
<evidence type="ECO:0000256" key="8">
    <source>
        <dbReference type="ARBA" id="ARBA00022833"/>
    </source>
</evidence>
<dbReference type="OrthoDB" id="1678912at2759"/>
<feature type="compositionally biased region" description="Basic and acidic residues" evidence="14">
    <location>
        <begin position="353"/>
        <end position="362"/>
    </location>
</feature>
<feature type="compositionally biased region" description="Polar residues" evidence="14">
    <location>
        <begin position="1865"/>
        <end position="1875"/>
    </location>
</feature>
<dbReference type="CDD" id="cd15517">
    <property type="entry name" value="PHD_TCF19_like"/>
    <property type="match status" value="1"/>
</dbReference>
<dbReference type="InterPro" id="IPR004198">
    <property type="entry name" value="Znf_C5HC2"/>
</dbReference>
<dbReference type="PANTHER" id="PTHR10694">
    <property type="entry name" value="LYSINE-SPECIFIC DEMETHYLASE"/>
    <property type="match status" value="1"/>
</dbReference>
<keyword evidence="9" id="KW-0560">Oxidoreductase</keyword>
<comment type="subcellular location">
    <subcellularLocation>
        <location evidence="2">Nucleus</location>
    </subcellularLocation>
</comment>
<dbReference type="SMART" id="SM00249">
    <property type="entry name" value="PHD"/>
    <property type="match status" value="3"/>
</dbReference>
<dbReference type="Pfam" id="PF00628">
    <property type="entry name" value="PHD"/>
    <property type="match status" value="1"/>
</dbReference>
<feature type="region of interest" description="Disordered" evidence="14">
    <location>
        <begin position="917"/>
        <end position="949"/>
    </location>
</feature>
<evidence type="ECO:0000256" key="11">
    <source>
        <dbReference type="ARBA" id="ARBA00023242"/>
    </source>
</evidence>
<reference evidence="19 20" key="1">
    <citation type="journal article" date="2019" name="Nat. Ecol. Evol.">
        <title>Megaphylogeny resolves global patterns of mushroom evolution.</title>
        <authorList>
            <person name="Varga T."/>
            <person name="Krizsan K."/>
            <person name="Foldi C."/>
            <person name="Dima B."/>
            <person name="Sanchez-Garcia M."/>
            <person name="Sanchez-Ramirez S."/>
            <person name="Szollosi G.J."/>
            <person name="Szarkandi J.G."/>
            <person name="Papp V."/>
            <person name="Albert L."/>
            <person name="Andreopoulos W."/>
            <person name="Angelini C."/>
            <person name="Antonin V."/>
            <person name="Barry K.W."/>
            <person name="Bougher N.L."/>
            <person name="Buchanan P."/>
            <person name="Buyck B."/>
            <person name="Bense V."/>
            <person name="Catcheside P."/>
            <person name="Chovatia M."/>
            <person name="Cooper J."/>
            <person name="Damon W."/>
            <person name="Desjardin D."/>
            <person name="Finy P."/>
            <person name="Geml J."/>
            <person name="Haridas S."/>
            <person name="Hughes K."/>
            <person name="Justo A."/>
            <person name="Karasinski D."/>
            <person name="Kautmanova I."/>
            <person name="Kiss B."/>
            <person name="Kocsube S."/>
            <person name="Kotiranta H."/>
            <person name="LaButti K.M."/>
            <person name="Lechner B.E."/>
            <person name="Liimatainen K."/>
            <person name="Lipzen A."/>
            <person name="Lukacs Z."/>
            <person name="Mihaltcheva S."/>
            <person name="Morgado L.N."/>
            <person name="Niskanen T."/>
            <person name="Noordeloos M.E."/>
            <person name="Ohm R.A."/>
            <person name="Ortiz-Santana B."/>
            <person name="Ovrebo C."/>
            <person name="Racz N."/>
            <person name="Riley R."/>
            <person name="Savchenko A."/>
            <person name="Shiryaev A."/>
            <person name="Soop K."/>
            <person name="Spirin V."/>
            <person name="Szebenyi C."/>
            <person name="Tomsovsky M."/>
            <person name="Tulloss R.E."/>
            <person name="Uehling J."/>
            <person name="Grigoriev I.V."/>
            <person name="Vagvolgyi C."/>
            <person name="Papp T."/>
            <person name="Martin F.M."/>
            <person name="Miettinen O."/>
            <person name="Hibbett D.S."/>
            <person name="Nagy L.G."/>
        </authorList>
    </citation>
    <scope>NUCLEOTIDE SEQUENCE [LARGE SCALE GENOMIC DNA]</scope>
    <source>
        <strain evidence="19 20">FP101781</strain>
    </source>
</reference>
<dbReference type="SMART" id="SM01014">
    <property type="entry name" value="ARID"/>
    <property type="match status" value="1"/>
</dbReference>
<feature type="region of interest" description="Disordered" evidence="14">
    <location>
        <begin position="106"/>
        <end position="129"/>
    </location>
</feature>
<dbReference type="Pfam" id="PF02375">
    <property type="entry name" value="JmjN"/>
    <property type="match status" value="1"/>
</dbReference>
<evidence type="ECO:0000256" key="10">
    <source>
        <dbReference type="ARBA" id="ARBA00023004"/>
    </source>
</evidence>
<dbReference type="InterPro" id="IPR036431">
    <property type="entry name" value="ARID_dom_sf"/>
</dbReference>
<feature type="compositionally biased region" description="Low complexity" evidence="14">
    <location>
        <begin position="1884"/>
        <end position="1902"/>
    </location>
</feature>
<feature type="compositionally biased region" description="Low complexity" evidence="14">
    <location>
        <begin position="1756"/>
        <end position="1770"/>
    </location>
</feature>
<dbReference type="Pfam" id="PF08429">
    <property type="entry name" value="PLU-1"/>
    <property type="match status" value="1"/>
</dbReference>
<dbReference type="Pfam" id="PF02928">
    <property type="entry name" value="zf-C5HC2"/>
    <property type="match status" value="1"/>
</dbReference>
<keyword evidence="11" id="KW-0539">Nucleus</keyword>
<dbReference type="Gene3D" id="2.60.120.650">
    <property type="entry name" value="Cupin"/>
    <property type="match status" value="1"/>
</dbReference>
<evidence type="ECO:0000256" key="14">
    <source>
        <dbReference type="SAM" id="MobiDB-lite"/>
    </source>
</evidence>
<name>A0A4Y7T7F1_COPMI</name>
<dbReference type="Pfam" id="PF21323">
    <property type="entry name" value="KDM5_C-hel"/>
    <property type="match status" value="1"/>
</dbReference>
<dbReference type="InterPro" id="IPR003349">
    <property type="entry name" value="JmjN"/>
</dbReference>
<evidence type="ECO:0000256" key="3">
    <source>
        <dbReference type="ARBA" id="ARBA00006801"/>
    </source>
</evidence>
<evidence type="ECO:0000259" key="16">
    <source>
        <dbReference type="PROSITE" id="PS51011"/>
    </source>
</evidence>
<dbReference type="InterPro" id="IPR001965">
    <property type="entry name" value="Znf_PHD"/>
</dbReference>
<dbReference type="EC" id="1.14.11.67" evidence="4"/>
<dbReference type="InterPro" id="IPR011011">
    <property type="entry name" value="Znf_FYVE_PHD"/>
</dbReference>
<dbReference type="InterPro" id="IPR048615">
    <property type="entry name" value="KDM5_C-hel"/>
</dbReference>
<dbReference type="SMART" id="SM00545">
    <property type="entry name" value="JmjN"/>
    <property type="match status" value="1"/>
</dbReference>
<keyword evidence="20" id="KW-1185">Reference proteome</keyword>